<proteinExistence type="predicted"/>
<accession>A0A239F736</accession>
<dbReference type="OrthoDB" id="1095125at2"/>
<dbReference type="InterPro" id="IPR032574">
    <property type="entry name" value="DUF4924"/>
</dbReference>
<name>A0A239F736_9BACT</name>
<protein>
    <recommendedName>
        <fullName evidence="3">DUF4924 domain-containing protein</fullName>
    </recommendedName>
</protein>
<dbReference type="EMBL" id="FZOK01000011">
    <property type="protein sequence ID" value="SNS52288.1"/>
    <property type="molecule type" value="Genomic_DNA"/>
</dbReference>
<gene>
    <name evidence="1" type="ORF">SAMN06295967_111135</name>
</gene>
<dbReference type="AlphaFoldDB" id="A0A239F736"/>
<organism evidence="1 2">
    <name type="scientific">Belliella buryatensis</name>
    <dbReference type="NCBI Taxonomy" id="1500549"/>
    <lineage>
        <taxon>Bacteria</taxon>
        <taxon>Pseudomonadati</taxon>
        <taxon>Bacteroidota</taxon>
        <taxon>Cytophagia</taxon>
        <taxon>Cytophagales</taxon>
        <taxon>Cyclobacteriaceae</taxon>
        <taxon>Belliella</taxon>
    </lineage>
</organism>
<keyword evidence="2" id="KW-1185">Reference proteome</keyword>
<dbReference type="Pfam" id="PF16271">
    <property type="entry name" value="DUF4924"/>
    <property type="match status" value="1"/>
</dbReference>
<dbReference type="Proteomes" id="UP000198480">
    <property type="component" value="Unassembled WGS sequence"/>
</dbReference>
<dbReference type="RefSeq" id="WP_089241414.1">
    <property type="nucleotide sequence ID" value="NZ_FZOK01000011.1"/>
</dbReference>
<evidence type="ECO:0000313" key="2">
    <source>
        <dbReference type="Proteomes" id="UP000198480"/>
    </source>
</evidence>
<evidence type="ECO:0000313" key="1">
    <source>
        <dbReference type="EMBL" id="SNS52288.1"/>
    </source>
</evidence>
<sequence length="175" mass="20470">MKAVAEKKLDLNIPEYIIYMYQMEDLIRAYELNLEDIKQYVVDHYPISIEEKEATTAWFSDLIEQMKVEHITSKGHLKMTQSQVNLLAQTHWQLLKEDKAYFCIYNQAKPYIIQMIMDAEGVDIGHEIQICLNGIYGLLLAKLKGREIPKIYQEATEAFGTVLSYLNNYLQIKTR</sequence>
<reference evidence="2" key="1">
    <citation type="submission" date="2017-06" db="EMBL/GenBank/DDBJ databases">
        <authorList>
            <person name="Varghese N."/>
            <person name="Submissions S."/>
        </authorList>
    </citation>
    <scope>NUCLEOTIDE SEQUENCE [LARGE SCALE GENOMIC DNA]</scope>
    <source>
        <strain evidence="2">5C</strain>
    </source>
</reference>
<evidence type="ECO:0008006" key="3">
    <source>
        <dbReference type="Google" id="ProtNLM"/>
    </source>
</evidence>